<reference evidence="1" key="1">
    <citation type="submission" date="2022-10" db="EMBL/GenBank/DDBJ databases">
        <title>The WGS of Solirubrobacter phytolaccae KCTC 29190.</title>
        <authorList>
            <person name="Jiang Z."/>
        </authorList>
    </citation>
    <scope>NUCLEOTIDE SEQUENCE</scope>
    <source>
        <strain evidence="1">KCTC 29190</strain>
    </source>
</reference>
<evidence type="ECO:0008006" key="3">
    <source>
        <dbReference type="Google" id="ProtNLM"/>
    </source>
</evidence>
<evidence type="ECO:0000313" key="2">
    <source>
        <dbReference type="Proteomes" id="UP001147653"/>
    </source>
</evidence>
<gene>
    <name evidence="1" type="ORF">OJ997_06540</name>
</gene>
<accession>A0A9X3SA58</accession>
<dbReference type="AlphaFoldDB" id="A0A9X3SA58"/>
<evidence type="ECO:0000313" key="1">
    <source>
        <dbReference type="EMBL" id="MDA0179945.1"/>
    </source>
</evidence>
<dbReference type="EMBL" id="JAPDDP010000008">
    <property type="protein sequence ID" value="MDA0179945.1"/>
    <property type="molecule type" value="Genomic_DNA"/>
</dbReference>
<name>A0A9X3SA58_9ACTN</name>
<dbReference type="Proteomes" id="UP001147653">
    <property type="component" value="Unassembled WGS sequence"/>
</dbReference>
<comment type="caution">
    <text evidence="1">The sequence shown here is derived from an EMBL/GenBank/DDBJ whole genome shotgun (WGS) entry which is preliminary data.</text>
</comment>
<organism evidence="1 2">
    <name type="scientific">Solirubrobacter phytolaccae</name>
    <dbReference type="NCBI Taxonomy" id="1404360"/>
    <lineage>
        <taxon>Bacteria</taxon>
        <taxon>Bacillati</taxon>
        <taxon>Actinomycetota</taxon>
        <taxon>Thermoleophilia</taxon>
        <taxon>Solirubrobacterales</taxon>
        <taxon>Solirubrobacteraceae</taxon>
        <taxon>Solirubrobacter</taxon>
    </lineage>
</organism>
<dbReference type="RefSeq" id="WP_270024255.1">
    <property type="nucleotide sequence ID" value="NZ_JAPDDP010000008.1"/>
</dbReference>
<protein>
    <recommendedName>
        <fullName evidence="3">Transcriptional regulator</fullName>
    </recommendedName>
</protein>
<sequence>MRERGGTARRATLVREVDASSATVARHLARMVDEGRLVHAGHGEYALPGAEAFLPEEIQELVAALRESGAEAHLTGLDVIGSHSHQFLRSYPHLVYADPDALAEVAFALSEAGFWSLPAGAASKRLQTPTPESFVLLRGQPPARMERFGVRGPIAPMEKAWLDLLREVRAGTFPASLADLGAVLAAMVRAKADVPRLRSWAREMGLRDHVDAVLEPDTIASDTRLELRELAAGARR</sequence>
<dbReference type="InterPro" id="IPR036388">
    <property type="entry name" value="WH-like_DNA-bd_sf"/>
</dbReference>
<keyword evidence="2" id="KW-1185">Reference proteome</keyword>
<dbReference type="Gene3D" id="1.10.10.10">
    <property type="entry name" value="Winged helix-like DNA-binding domain superfamily/Winged helix DNA-binding domain"/>
    <property type="match status" value="1"/>
</dbReference>
<proteinExistence type="predicted"/>